<dbReference type="SUPFAM" id="SSF82866">
    <property type="entry name" value="Multidrug efflux transporter AcrB transmembrane domain"/>
    <property type="match status" value="2"/>
</dbReference>
<dbReference type="Gene3D" id="3.30.70.1320">
    <property type="entry name" value="Multidrug efflux transporter AcrB pore domain like"/>
    <property type="match status" value="1"/>
</dbReference>
<protein>
    <submittedName>
        <fullName evidence="2">Multidrug resistance protein MdtF</fullName>
    </submittedName>
</protein>
<geneLocation type="plasmid" evidence="3">
    <name>phl2708x3</name>
</geneLocation>
<feature type="transmembrane region" description="Helical" evidence="1">
    <location>
        <begin position="12"/>
        <end position="31"/>
    </location>
</feature>
<dbReference type="Gene3D" id="3.30.70.1440">
    <property type="entry name" value="Multidrug efflux transporter AcrB pore domain"/>
    <property type="match status" value="1"/>
</dbReference>
<proteinExistence type="predicted"/>
<dbReference type="Gene3D" id="3.30.70.1430">
    <property type="entry name" value="Multidrug efflux transporter AcrB pore domain"/>
    <property type="match status" value="2"/>
</dbReference>
<sequence>MIRFFAGHPTIANLLMILFIAAGLFVGPSLLRETFPHADLNKVEVSVRYPGARPEDVESAICERLEGALDAANGIERQSCEAREGLARMVVTMRENEDFETFVADVKSEIEAISDFPDRAETPRIKTLGQTDFVASVAITGPTTRTDLKDYAEKVRTRMLLWGGIPKVDITGFSTRELRIGLNTAALQQFGISVSEVSRVVQASSLDLPAGSIETSTETLLIRVDDERREPADLAALVVRSSTTGGQVRLGDIADITEQFAQEDDRIVFDGKLAAILDVTKTRAEDSLRIVDALNAFLNAERQQAPPGVTLAIASDAASVVGERLTLVVVNGLQGLGLVFLILWLFFGFRFSFWVAMGLPVSFMGGVALMGAIGYSLNLMTTLGLLIVIGLLMDDAIVIAENIARLREKGLSAFEAAVEGATQVFPNVLASFATTAMIFGSLAFLSGDLGAVLRVVPVVMLFVLSISLIEAFLILPHHLVHSLEAPVSPRGMRARVETIMTWLREKAVGPLVDFTIRWRYATAGLSFAVLLVAIAMLAGGYVKFTAFPELDGDTIVARVLLPQGTPLARTEEVVATLEAALETVNSELTPEQPDDAKLIRHVSVFYGVNQDAFESGTHVATVSADLLPSALRNSRPDAIMQRWREIVGPVPDVLNLKFTEATIGPAGIAIDMRIKGDDLKMLKAASFELQEWIWQYQGVTSVLDDLRPGKREMRIRLNDAAGPMGVTPAMVADQLRAAYFGTTVNEMQVNGQLLEVTAQLAIHDQISISQFDQFTIARADGTFVPLAIVANVEMGQGFNRINRENGLRTVTVQGTIDTRIANANAIVNDTLMQFVPNLLARYPGIMVDVEGQNAEASKTQKSMLVGFLIGLIGVFLLLSFLFRSYVEPIVVMMIIPLSLTGSVFGHMAMGLDFSMPSMLGFVALAGVVVNNSILLVDFVKHEHGTSNTVAEAASRAARARFRAIFLTSLTTVAGLLPILLETSLQAQILIPLVASLVFGLAAAGLIVLFVLPAIYAILDDMGMSTLASKHRKKGVKETFAQQ</sequence>
<dbReference type="Proteomes" id="UP000258927">
    <property type="component" value="Plasmid pHL2708X3"/>
</dbReference>
<evidence type="ECO:0000256" key="1">
    <source>
        <dbReference type="SAM" id="Phobius"/>
    </source>
</evidence>
<dbReference type="Gene3D" id="3.30.2090.10">
    <property type="entry name" value="Multidrug efflux transporter AcrB TolC docking domain, DN and DC subdomains"/>
    <property type="match status" value="2"/>
</dbReference>
<dbReference type="KEGG" id="mmyr:MXMO3_03523"/>
<feature type="transmembrane region" description="Helical" evidence="1">
    <location>
        <begin position="520"/>
        <end position="542"/>
    </location>
</feature>
<dbReference type="GO" id="GO:0005886">
    <property type="term" value="C:plasma membrane"/>
    <property type="evidence" value="ECO:0007669"/>
    <property type="project" value="TreeGrafter"/>
</dbReference>
<accession>A0A2R4MJD5</accession>
<dbReference type="Pfam" id="PF00873">
    <property type="entry name" value="ACR_tran"/>
    <property type="match status" value="1"/>
</dbReference>
<feature type="transmembrane region" description="Helical" evidence="1">
    <location>
        <begin position="451"/>
        <end position="475"/>
    </location>
</feature>
<dbReference type="Gene3D" id="1.20.1640.10">
    <property type="entry name" value="Multidrug efflux transporter AcrB transmembrane domain"/>
    <property type="match status" value="2"/>
</dbReference>
<evidence type="ECO:0000313" key="2">
    <source>
        <dbReference type="EMBL" id="AVX06026.1"/>
    </source>
</evidence>
<dbReference type="PRINTS" id="PR00702">
    <property type="entry name" value="ACRIFLAVINRP"/>
</dbReference>
<keyword evidence="2" id="KW-0614">Plasmid</keyword>
<dbReference type="SUPFAM" id="SSF82714">
    <property type="entry name" value="Multidrug efflux transporter AcrB TolC docking domain, DN and DC subdomains"/>
    <property type="match status" value="2"/>
</dbReference>
<dbReference type="InterPro" id="IPR001036">
    <property type="entry name" value="Acrflvin-R"/>
</dbReference>
<organism evidence="2 3">
    <name type="scientific">Maritalea myrionectae</name>
    <dbReference type="NCBI Taxonomy" id="454601"/>
    <lineage>
        <taxon>Bacteria</taxon>
        <taxon>Pseudomonadati</taxon>
        <taxon>Pseudomonadota</taxon>
        <taxon>Alphaproteobacteria</taxon>
        <taxon>Hyphomicrobiales</taxon>
        <taxon>Devosiaceae</taxon>
        <taxon>Maritalea</taxon>
    </lineage>
</organism>
<dbReference type="PANTHER" id="PTHR32063:SF33">
    <property type="entry name" value="RND SUPERFAMILY EFFLUX PUMP PERMEASE COMPONENT"/>
    <property type="match status" value="1"/>
</dbReference>
<feature type="transmembrane region" description="Helical" evidence="1">
    <location>
        <begin position="424"/>
        <end position="445"/>
    </location>
</feature>
<dbReference type="SUPFAM" id="SSF82693">
    <property type="entry name" value="Multidrug efflux transporter AcrB pore domain, PN1, PN2, PC1 and PC2 subdomains"/>
    <property type="match status" value="2"/>
</dbReference>
<feature type="transmembrane region" description="Helical" evidence="1">
    <location>
        <begin position="917"/>
        <end position="939"/>
    </location>
</feature>
<keyword evidence="1" id="KW-0812">Transmembrane</keyword>
<dbReference type="PANTHER" id="PTHR32063">
    <property type="match status" value="1"/>
</dbReference>
<feature type="transmembrane region" description="Helical" evidence="1">
    <location>
        <begin position="863"/>
        <end position="882"/>
    </location>
</feature>
<feature type="transmembrane region" description="Helical" evidence="1">
    <location>
        <begin position="383"/>
        <end position="404"/>
    </location>
</feature>
<gene>
    <name evidence="2" type="ORF">MXMO3_03523</name>
</gene>
<feature type="transmembrane region" description="Helical" evidence="1">
    <location>
        <begin position="992"/>
        <end position="1018"/>
    </location>
</feature>
<keyword evidence="1" id="KW-0472">Membrane</keyword>
<feature type="transmembrane region" description="Helical" evidence="1">
    <location>
        <begin position="354"/>
        <end position="377"/>
    </location>
</feature>
<feature type="transmembrane region" description="Helical" evidence="1">
    <location>
        <begin position="959"/>
        <end position="980"/>
    </location>
</feature>
<feature type="transmembrane region" description="Helical" evidence="1">
    <location>
        <begin position="325"/>
        <end position="347"/>
    </location>
</feature>
<keyword evidence="3" id="KW-1185">Reference proteome</keyword>
<dbReference type="InterPro" id="IPR027463">
    <property type="entry name" value="AcrB_DN_DC_subdom"/>
</dbReference>
<name>A0A2R4MJD5_9HYPH</name>
<dbReference type="GO" id="GO:0042910">
    <property type="term" value="F:xenobiotic transmembrane transporter activity"/>
    <property type="evidence" value="ECO:0007669"/>
    <property type="project" value="TreeGrafter"/>
</dbReference>
<keyword evidence="1" id="KW-1133">Transmembrane helix</keyword>
<evidence type="ECO:0000313" key="3">
    <source>
        <dbReference type="Proteomes" id="UP000258927"/>
    </source>
</evidence>
<dbReference type="AlphaFoldDB" id="A0A2R4MJD5"/>
<dbReference type="EMBL" id="CP021331">
    <property type="protein sequence ID" value="AVX06026.1"/>
    <property type="molecule type" value="Genomic_DNA"/>
</dbReference>
<reference evidence="2 3" key="1">
    <citation type="submission" date="2017-05" db="EMBL/GenBank/DDBJ databases">
        <title>Genome Analysis of Maritalea myrionectae HL2708#5.</title>
        <authorList>
            <consortium name="Cotde Inc.-PKNU"/>
            <person name="Jang D."/>
            <person name="Oh H.-M."/>
        </authorList>
    </citation>
    <scope>NUCLEOTIDE SEQUENCE [LARGE SCALE GENOMIC DNA]</scope>
    <source>
        <strain evidence="2 3">HL2708#5</strain>
        <plasmid evidence="3">phl2708x3</plasmid>
    </source>
</reference>